<dbReference type="EMBL" id="FMHG01000001">
    <property type="protein sequence ID" value="SCJ68954.1"/>
    <property type="molecule type" value="Genomic_DNA"/>
</dbReference>
<dbReference type="GO" id="GO:0047536">
    <property type="term" value="F:2-aminoadipate transaminase activity"/>
    <property type="evidence" value="ECO:0007669"/>
    <property type="project" value="UniProtKB-EC"/>
</dbReference>
<dbReference type="PANTHER" id="PTHR42790">
    <property type="entry name" value="AMINOTRANSFERASE"/>
    <property type="match status" value="1"/>
</dbReference>
<keyword evidence="6" id="KW-0663">Pyridoxal phosphate</keyword>
<gene>
    <name evidence="8" type="primary">lysN</name>
    <name evidence="8" type="ORF">SAMEA3545359_01441</name>
</gene>
<sequence length="396" mass="43560">MDYRFSQKMSTMKPSIIREILKLSSDPSVISFSAGNPASETFPTEKIAAITADALAVDPVKCLQYSVSEGYPPLREELVRWLGQDYGIDFSHNSLLVTSGAQQGIDLVTKCLVDEGDTILVEKPTFLGALNTFRSYNANLVGVEMEADGVDLASLEQAIRSSHNPRFFYVIPTFQNPSGIVTSLAKRQGILEICRRYGVLVLEDNPYGDLRISGQPVPTIKSLDETGRDVIYLGSFSKLLAPALRVGYTVADDVLMAKLVVAKQTTDVHSNSLAQIICAEFLTRWDVHDHIALLQEVYRKKAGVMCSALDTYLGGKVTYQKPQGGLFIWCTLPEQIDMPTFCKEAVKAGVAVVPGNAFYVNEEETCHSFRVNYSTPTDQQIVNGVQILAKIVENSL</sequence>
<dbReference type="InterPro" id="IPR015421">
    <property type="entry name" value="PyrdxlP-dep_Trfase_major"/>
</dbReference>
<evidence type="ECO:0000256" key="3">
    <source>
        <dbReference type="ARBA" id="ARBA00011738"/>
    </source>
</evidence>
<dbReference type="SUPFAM" id="SSF53383">
    <property type="entry name" value="PLP-dependent transferases"/>
    <property type="match status" value="1"/>
</dbReference>
<name>A0A1C6IGC6_9FIRM</name>
<comment type="similarity">
    <text evidence="2">Belongs to the class-I pyridoxal-phosphate-dependent aminotransferase family.</text>
</comment>
<dbReference type="Gene3D" id="3.40.640.10">
    <property type="entry name" value="Type I PLP-dependent aspartate aminotransferase-like (Major domain)"/>
    <property type="match status" value="1"/>
</dbReference>
<dbReference type="FunFam" id="3.40.640.10:FF:000053">
    <property type="entry name" value="Aminotransferase, class I"/>
    <property type="match status" value="1"/>
</dbReference>
<comment type="cofactor">
    <cofactor evidence="1">
        <name>pyridoxal 5'-phosphate</name>
        <dbReference type="ChEBI" id="CHEBI:597326"/>
    </cofactor>
</comment>
<feature type="domain" description="Aminotransferase class I/classII large" evidence="7">
    <location>
        <begin position="28"/>
        <end position="386"/>
    </location>
</feature>
<dbReference type="Gene3D" id="3.90.1150.10">
    <property type="entry name" value="Aspartate Aminotransferase, domain 1"/>
    <property type="match status" value="1"/>
</dbReference>
<evidence type="ECO:0000256" key="4">
    <source>
        <dbReference type="ARBA" id="ARBA00022576"/>
    </source>
</evidence>
<dbReference type="InterPro" id="IPR004839">
    <property type="entry name" value="Aminotransferase_I/II_large"/>
</dbReference>
<keyword evidence="5 8" id="KW-0808">Transferase</keyword>
<dbReference type="GO" id="GO:0030170">
    <property type="term" value="F:pyridoxal phosphate binding"/>
    <property type="evidence" value="ECO:0007669"/>
    <property type="project" value="InterPro"/>
</dbReference>
<dbReference type="InterPro" id="IPR050859">
    <property type="entry name" value="Class-I_PLP-dep_aminotransf"/>
</dbReference>
<dbReference type="InterPro" id="IPR015424">
    <property type="entry name" value="PyrdxlP-dep_Trfase"/>
</dbReference>
<dbReference type="Pfam" id="PF00155">
    <property type="entry name" value="Aminotran_1_2"/>
    <property type="match status" value="1"/>
</dbReference>
<evidence type="ECO:0000256" key="2">
    <source>
        <dbReference type="ARBA" id="ARBA00007441"/>
    </source>
</evidence>
<keyword evidence="4 8" id="KW-0032">Aminotransferase</keyword>
<dbReference type="EC" id="2.6.1.39" evidence="8"/>
<evidence type="ECO:0000256" key="6">
    <source>
        <dbReference type="ARBA" id="ARBA00022898"/>
    </source>
</evidence>
<dbReference type="InterPro" id="IPR015422">
    <property type="entry name" value="PyrdxlP-dep_Trfase_small"/>
</dbReference>
<reference evidence="8" key="1">
    <citation type="submission" date="2015-09" db="EMBL/GenBank/DDBJ databases">
        <authorList>
            <consortium name="Pathogen Informatics"/>
        </authorList>
    </citation>
    <scope>NUCLEOTIDE SEQUENCE</scope>
    <source>
        <strain evidence="8">2789STDY5834896</strain>
    </source>
</reference>
<evidence type="ECO:0000256" key="1">
    <source>
        <dbReference type="ARBA" id="ARBA00001933"/>
    </source>
</evidence>
<dbReference type="AlphaFoldDB" id="A0A1C6IGC6"/>
<evidence type="ECO:0000256" key="5">
    <source>
        <dbReference type="ARBA" id="ARBA00022679"/>
    </source>
</evidence>
<evidence type="ECO:0000313" key="8">
    <source>
        <dbReference type="EMBL" id="SCJ68954.1"/>
    </source>
</evidence>
<dbReference type="GO" id="GO:1901605">
    <property type="term" value="P:alpha-amino acid metabolic process"/>
    <property type="evidence" value="ECO:0007669"/>
    <property type="project" value="TreeGrafter"/>
</dbReference>
<proteinExistence type="inferred from homology"/>
<comment type="subunit">
    <text evidence="3">Homodimer.</text>
</comment>
<dbReference type="PANTHER" id="PTHR42790:SF19">
    <property type="entry name" value="KYNURENINE_ALPHA-AMINOADIPATE AMINOTRANSFERASE, MITOCHONDRIAL"/>
    <property type="match status" value="1"/>
</dbReference>
<dbReference type="CDD" id="cd00609">
    <property type="entry name" value="AAT_like"/>
    <property type="match status" value="1"/>
</dbReference>
<organism evidence="8">
    <name type="scientific">uncultured Anaerotruncus sp</name>
    <dbReference type="NCBI Taxonomy" id="905011"/>
    <lineage>
        <taxon>Bacteria</taxon>
        <taxon>Bacillati</taxon>
        <taxon>Bacillota</taxon>
        <taxon>Clostridia</taxon>
        <taxon>Eubacteriales</taxon>
        <taxon>Oscillospiraceae</taxon>
        <taxon>Anaerotruncus</taxon>
        <taxon>environmental samples</taxon>
    </lineage>
</organism>
<evidence type="ECO:0000259" key="7">
    <source>
        <dbReference type="Pfam" id="PF00155"/>
    </source>
</evidence>
<accession>A0A1C6IGC6</accession>
<protein>
    <submittedName>
        <fullName evidence="8">2-aminoadipate transaminase</fullName>
        <ecNumber evidence="8">2.6.1.39</ecNumber>
    </submittedName>
</protein>